<proteinExistence type="predicted"/>
<dbReference type="PANTHER" id="PTHR41775:SF1">
    <property type="entry name" value="PEPTIDASE M6-LIKE DOMAIN-CONTAINING PROTEIN"/>
    <property type="match status" value="1"/>
</dbReference>
<dbReference type="AlphaFoldDB" id="A0A383A2S6"/>
<feature type="domain" description="Peptidase M6-like" evidence="1">
    <location>
        <begin position="79"/>
        <end position="225"/>
    </location>
</feature>
<dbReference type="InterPro" id="IPR008757">
    <property type="entry name" value="Peptidase_M6-like_domain"/>
</dbReference>
<dbReference type="GO" id="GO:0008233">
    <property type="term" value="F:peptidase activity"/>
    <property type="evidence" value="ECO:0007669"/>
    <property type="project" value="InterPro"/>
</dbReference>
<sequence length="231" mass="25567">MNKIIISAFLLINIVSGITPPQNGKFPNGFWEKMRQQGIGQNYGDPGWVRKIAGQNYLTNRDAQFEFFLPVLLSKYSDASSTYFNSTNFDDLLFGNNPTGSMSEYFNEISYGNFHISGEVDGWYQSSLSQSQAVENVRQYVAEIASLADPDFDYGLYDNDGPDNVPNSGDDDGYVDGLLVVYPGCLSGEDNIWAHQSSLSSNQYVSNDQTPNGEYIIVNSYMVCPELPGSG</sequence>
<evidence type="ECO:0000259" key="1">
    <source>
        <dbReference type="Pfam" id="PF05547"/>
    </source>
</evidence>
<accession>A0A383A2S6</accession>
<protein>
    <recommendedName>
        <fullName evidence="1">Peptidase M6-like domain-containing protein</fullName>
    </recommendedName>
</protein>
<dbReference type="GO" id="GO:0006508">
    <property type="term" value="P:proteolysis"/>
    <property type="evidence" value="ECO:0007669"/>
    <property type="project" value="InterPro"/>
</dbReference>
<organism evidence="2">
    <name type="scientific">marine metagenome</name>
    <dbReference type="NCBI Taxonomy" id="408172"/>
    <lineage>
        <taxon>unclassified sequences</taxon>
        <taxon>metagenomes</taxon>
        <taxon>ecological metagenomes</taxon>
    </lineage>
</organism>
<dbReference type="PANTHER" id="PTHR41775">
    <property type="entry name" value="SECRETED PROTEIN-RELATED"/>
    <property type="match status" value="1"/>
</dbReference>
<feature type="non-terminal residue" evidence="2">
    <location>
        <position position="231"/>
    </location>
</feature>
<reference evidence="2" key="1">
    <citation type="submission" date="2018-05" db="EMBL/GenBank/DDBJ databases">
        <authorList>
            <person name="Lanie J.A."/>
            <person name="Ng W.-L."/>
            <person name="Kazmierczak K.M."/>
            <person name="Andrzejewski T.M."/>
            <person name="Davidsen T.M."/>
            <person name="Wayne K.J."/>
            <person name="Tettelin H."/>
            <person name="Glass J.I."/>
            <person name="Rusch D."/>
            <person name="Podicherti R."/>
            <person name="Tsui H.-C.T."/>
            <person name="Winkler M.E."/>
        </authorList>
    </citation>
    <scope>NUCLEOTIDE SEQUENCE</scope>
</reference>
<name>A0A383A2S6_9ZZZZ</name>
<gene>
    <name evidence="2" type="ORF">METZ01_LOCUS454724</name>
</gene>
<dbReference type="Pfam" id="PF05547">
    <property type="entry name" value="Peptidase_M6"/>
    <property type="match status" value="1"/>
</dbReference>
<dbReference type="EMBL" id="UINC01188584">
    <property type="protein sequence ID" value="SVE01870.1"/>
    <property type="molecule type" value="Genomic_DNA"/>
</dbReference>
<evidence type="ECO:0000313" key="2">
    <source>
        <dbReference type="EMBL" id="SVE01870.1"/>
    </source>
</evidence>